<feature type="region of interest" description="Disordered" evidence="4">
    <location>
        <begin position="499"/>
        <end position="558"/>
    </location>
</feature>
<feature type="region of interest" description="Disordered" evidence="4">
    <location>
        <begin position="598"/>
        <end position="760"/>
    </location>
</feature>
<comment type="caution">
    <text evidence="6">The sequence shown here is derived from an EMBL/GenBank/DDBJ whole genome shotgun (WGS) entry which is preliminary data.</text>
</comment>
<feature type="compositionally biased region" description="Acidic residues" evidence="4">
    <location>
        <begin position="730"/>
        <end position="741"/>
    </location>
</feature>
<dbReference type="Proteomes" id="UP001375240">
    <property type="component" value="Unassembled WGS sequence"/>
</dbReference>
<evidence type="ECO:0000256" key="2">
    <source>
        <dbReference type="ARBA" id="ARBA00022553"/>
    </source>
</evidence>
<evidence type="ECO:0000313" key="7">
    <source>
        <dbReference type="Proteomes" id="UP001375240"/>
    </source>
</evidence>
<feature type="compositionally biased region" description="Acidic residues" evidence="4">
    <location>
        <begin position="1037"/>
        <end position="1059"/>
    </location>
</feature>
<protein>
    <recommendedName>
        <fullName evidence="5">DNA replication checkpoint mediator MRC1 domain-containing protein</fullName>
    </recommendedName>
</protein>
<name>A0AAV9UB91_9PEZI</name>
<sequence>MSSPESPSSGAYASPSPPGSPKIDLTMTPKSKIAALLAQFDSDSDEQTPKPRTKSPSKKQNSPPRNAAAADDDGDDDDDMPVARHRTRPTKKASIESEDDDVEMADADASSPQKMTAADRLRQGLFGNKGRAAEQDSDDNADSDDTPQQPRRRILKKKSSPIQSTRSSPARSIAKYLSPGPTTTNPAGQDGVTAKSKMAKKTKKRGDKLAKKKGSKKSKKPSGQENGSGSEVNSQGSGSDDGSLSGVDSDVSVGALIEESKLVQLVNQKRQANKEKEAIEEAKRRARLEASQSADNEGPITFSDSDNDGKRSKKTKQPSVRKASKKAIFEMRAETQRMARNMNLQLTAPPRKKFPVADLWAKFGLKDPNAPRVQHAEKSQPDALSSSIPNTSEVEQSSPPSSSSTSPKKTTAFPEPTTTEITVEKVDSIITEGDDLPSLEQLMQESYAPKDMASLDKGKGKAIEQDVEMLDVPADRKLGFQSIPKNKLAKPFPTIVPKLSAQANDDSDSDDLEIMPPPTVPAAKPVPKSDPIKDLRRLSKLNSPESKRKGRFGKNVGAPTDWLADLQRKAREQIKADEEERINELRAQGIEVLTAADKEKEMFGEDHVEKARQEARELKERERREEARRRGVHLADLTDDSENDSDWQEDGDDDDLSGSDSEGSGSGEEDIESEAEDKEEKAGSPTPGQREPTPVRLSDMPKMIESDDEDSVERAPATAPRRQRARAVVEDDEDEKEDQVEGQEPTTQVPSTMESPQKPVPFASMQASLPLGLTQMFNSSAEEEGVASSMAESKEDAPGLFAGIKAQAPVMGLTQMFESSMDSQASDLGAQDRMDMLRGDVPDDLGISQIPLEPLKANTQAQTQGSMLDLAYSQSQIQYEPESMLQPMDISTQMSDYPDPTPDMGFQYNPDQAPPRFSMGTQAMDSESVGGKQRVPSGLTESTVIVSPETTPKPKKGRLIRRNRAASGDEASERADSDSETALSRSEKTAPNAFDILGKKSKKAAETYDKKASEAKNLFQEAAEESEDEYAGLGGASDEDSNDEDQSELEDLIDNETMDTDDRGHAELDLKRNVAEDEKNVQKLMKDITHGNLRKRRGAGFDLDDSDEEEYRRERRRLKNAAERRRLLMQHENISKIADNPKRQAFLSIIEGDREGERSFLDEEEDYDFGIHADTQTTDSQSAEKPATDNQTASPPTDLDPENNSQDDKEKKETSGNPRRTNKKRKPKTLLEVQRSVSSLLDDGTDKPSLDDLSSSDLEIEDFDAMSKRRKVAVVDRVAMKRSATTTSETTKLAYYRGSTDATGQFKIPALVRRATTQVTSETTTVAPKAAIAETTTTMKRVKAVGASINFQYREAAKQKNIEKAVGVKKKEEKKVMGARRANAANVFNAGGFS</sequence>
<feature type="compositionally biased region" description="Acidic residues" evidence="4">
    <location>
        <begin position="70"/>
        <end position="80"/>
    </location>
</feature>
<dbReference type="EMBL" id="JAVHNQ010000011">
    <property type="protein sequence ID" value="KAK6336557.1"/>
    <property type="molecule type" value="Genomic_DNA"/>
</dbReference>
<dbReference type="GO" id="GO:0005634">
    <property type="term" value="C:nucleus"/>
    <property type="evidence" value="ECO:0007669"/>
    <property type="project" value="UniProtKB-SubCell"/>
</dbReference>
<feature type="compositionally biased region" description="Polar residues" evidence="4">
    <location>
        <begin position="1174"/>
        <end position="1195"/>
    </location>
</feature>
<evidence type="ECO:0000256" key="1">
    <source>
        <dbReference type="ARBA" id="ARBA00004123"/>
    </source>
</evidence>
<feature type="compositionally biased region" description="Basic and acidic residues" evidence="4">
    <location>
        <begin position="1060"/>
        <end position="1075"/>
    </location>
</feature>
<accession>A0AAV9UB91</accession>
<gene>
    <name evidence="6" type="ORF">TWF696_002105</name>
</gene>
<dbReference type="GO" id="GO:0007095">
    <property type="term" value="P:mitotic G2 DNA damage checkpoint signaling"/>
    <property type="evidence" value="ECO:0007669"/>
    <property type="project" value="TreeGrafter"/>
</dbReference>
<feature type="region of interest" description="Disordered" evidence="4">
    <location>
        <begin position="1157"/>
        <end position="1232"/>
    </location>
</feature>
<feature type="compositionally biased region" description="Basic residues" evidence="4">
    <location>
        <begin position="197"/>
        <end position="220"/>
    </location>
</feature>
<organism evidence="6 7">
    <name type="scientific">Orbilia brochopaga</name>
    <dbReference type="NCBI Taxonomy" id="3140254"/>
    <lineage>
        <taxon>Eukaryota</taxon>
        <taxon>Fungi</taxon>
        <taxon>Dikarya</taxon>
        <taxon>Ascomycota</taxon>
        <taxon>Pezizomycotina</taxon>
        <taxon>Orbiliomycetes</taxon>
        <taxon>Orbiliales</taxon>
        <taxon>Orbiliaceae</taxon>
        <taxon>Orbilia</taxon>
    </lineage>
</organism>
<dbReference type="GO" id="GO:0010997">
    <property type="term" value="F:anaphase-promoting complex binding"/>
    <property type="evidence" value="ECO:0007669"/>
    <property type="project" value="TreeGrafter"/>
</dbReference>
<dbReference type="Pfam" id="PF09444">
    <property type="entry name" value="MRC1"/>
    <property type="match status" value="1"/>
</dbReference>
<feature type="compositionally biased region" description="Basic residues" evidence="4">
    <location>
        <begin position="150"/>
        <end position="159"/>
    </location>
</feature>
<feature type="domain" description="DNA replication checkpoint mediator MRC1" evidence="5">
    <location>
        <begin position="1012"/>
        <end position="1147"/>
    </location>
</feature>
<evidence type="ECO:0000256" key="3">
    <source>
        <dbReference type="ARBA" id="ARBA00023242"/>
    </source>
</evidence>
<feature type="compositionally biased region" description="Acidic residues" evidence="4">
    <location>
        <begin position="96"/>
        <end position="106"/>
    </location>
</feature>
<feature type="compositionally biased region" description="Basic and acidic residues" evidence="4">
    <location>
        <begin position="272"/>
        <end position="283"/>
    </location>
</feature>
<proteinExistence type="predicted"/>
<dbReference type="PANTHER" id="PTHR14396:SF10">
    <property type="entry name" value="CLASPIN"/>
    <property type="match status" value="1"/>
</dbReference>
<evidence type="ECO:0000256" key="4">
    <source>
        <dbReference type="SAM" id="MobiDB-lite"/>
    </source>
</evidence>
<comment type="subcellular location">
    <subcellularLocation>
        <location evidence="1">Nucleus</location>
    </subcellularLocation>
</comment>
<feature type="compositionally biased region" description="Polar residues" evidence="4">
    <location>
        <begin position="745"/>
        <end position="755"/>
    </location>
</feature>
<feature type="compositionally biased region" description="Acidic residues" evidence="4">
    <location>
        <begin position="637"/>
        <end position="657"/>
    </location>
</feature>
<feature type="compositionally biased region" description="Polar residues" evidence="4">
    <location>
        <begin position="382"/>
        <end position="396"/>
    </location>
</feature>
<feature type="compositionally biased region" description="Low complexity" evidence="4">
    <location>
        <begin position="397"/>
        <end position="411"/>
    </location>
</feature>
<feature type="region of interest" description="Disordered" evidence="4">
    <location>
        <begin position="1096"/>
        <end position="1124"/>
    </location>
</feature>
<keyword evidence="7" id="KW-1185">Reference proteome</keyword>
<feature type="region of interest" description="Disordered" evidence="4">
    <location>
        <begin position="890"/>
        <end position="1075"/>
    </location>
</feature>
<feature type="compositionally biased region" description="Acidic residues" evidence="4">
    <location>
        <begin position="667"/>
        <end position="677"/>
    </location>
</feature>
<evidence type="ECO:0000313" key="6">
    <source>
        <dbReference type="EMBL" id="KAK6336557.1"/>
    </source>
</evidence>
<dbReference type="GO" id="GO:0033314">
    <property type="term" value="P:mitotic DNA replication checkpoint signaling"/>
    <property type="evidence" value="ECO:0007669"/>
    <property type="project" value="TreeGrafter"/>
</dbReference>
<dbReference type="PANTHER" id="PTHR14396">
    <property type="entry name" value="CLASPIN"/>
    <property type="match status" value="1"/>
</dbReference>
<reference evidence="6 7" key="1">
    <citation type="submission" date="2019-10" db="EMBL/GenBank/DDBJ databases">
        <authorList>
            <person name="Palmer J.M."/>
        </authorList>
    </citation>
    <scope>NUCLEOTIDE SEQUENCE [LARGE SCALE GENOMIC DNA]</scope>
    <source>
        <strain evidence="6 7">TWF696</strain>
    </source>
</reference>
<keyword evidence="3" id="KW-0539">Nucleus</keyword>
<evidence type="ECO:0000259" key="5">
    <source>
        <dbReference type="Pfam" id="PF09444"/>
    </source>
</evidence>
<feature type="compositionally biased region" description="Low complexity" evidence="4">
    <location>
        <begin position="232"/>
        <end position="254"/>
    </location>
</feature>
<feature type="compositionally biased region" description="Polar residues" evidence="4">
    <location>
        <begin position="939"/>
        <end position="950"/>
    </location>
</feature>
<dbReference type="InterPro" id="IPR018564">
    <property type="entry name" value="Repl_chkpnt_MRC1_dom"/>
</dbReference>
<feature type="compositionally biased region" description="Polar residues" evidence="4">
    <location>
        <begin position="160"/>
        <end position="170"/>
    </location>
</feature>
<keyword evidence="2" id="KW-0597">Phosphoprotein</keyword>
<feature type="compositionally biased region" description="Low complexity" evidence="4">
    <location>
        <begin position="1"/>
        <end position="14"/>
    </location>
</feature>
<feature type="compositionally biased region" description="Basic and acidic residues" evidence="4">
    <location>
        <begin position="1003"/>
        <end position="1014"/>
    </location>
</feature>
<feature type="compositionally biased region" description="Basic residues" evidence="4">
    <location>
        <begin position="953"/>
        <end position="964"/>
    </location>
</feature>
<feature type="compositionally biased region" description="Acidic residues" evidence="4">
    <location>
        <begin position="135"/>
        <end position="145"/>
    </location>
</feature>
<feature type="region of interest" description="Disordered" evidence="4">
    <location>
        <begin position="1"/>
        <end position="334"/>
    </location>
</feature>
<feature type="compositionally biased region" description="Basic and acidic residues" evidence="4">
    <location>
        <begin position="598"/>
        <end position="629"/>
    </location>
</feature>
<feature type="region of interest" description="Disordered" evidence="4">
    <location>
        <begin position="366"/>
        <end position="426"/>
    </location>
</feature>
<dbReference type="InterPro" id="IPR024146">
    <property type="entry name" value="Claspin"/>
</dbReference>